<dbReference type="Proteomes" id="UP001595685">
    <property type="component" value="Unassembled WGS sequence"/>
</dbReference>
<evidence type="ECO:0008006" key="3">
    <source>
        <dbReference type="Google" id="ProtNLM"/>
    </source>
</evidence>
<evidence type="ECO:0000313" key="2">
    <source>
        <dbReference type="Proteomes" id="UP001595685"/>
    </source>
</evidence>
<dbReference type="RefSeq" id="WP_340292960.1">
    <property type="nucleotide sequence ID" value="NZ_JBBEOI010000090.1"/>
</dbReference>
<dbReference type="EMBL" id="JBHRWW010000003">
    <property type="protein sequence ID" value="MFC3688053.1"/>
    <property type="molecule type" value="Genomic_DNA"/>
</dbReference>
<proteinExistence type="predicted"/>
<gene>
    <name evidence="1" type="ORF">ACFOLH_06840</name>
</gene>
<name>A0ABV7WDX9_9MICO</name>
<keyword evidence="2" id="KW-1185">Reference proteome</keyword>
<sequence length="204" mass="21101">MLLLAARGDDDLVLAMLPAHDLPGAASGEPLRLAAMQASRTTTLALDGLRVGPEQVVDVVPAGEWLALDTARTANVGPAAFGLLATVCRHLVRAAGRPGTAAAADVALQAAEQGSALRQEAYGLLDGVPVTEEVPRRLRLRAETLHLLQSTSGALVAACAGAGMSLDAPAQRLAREALFHLVQAQTGPVREATLEVWAGRQGRS</sequence>
<evidence type="ECO:0000313" key="1">
    <source>
        <dbReference type="EMBL" id="MFC3688053.1"/>
    </source>
</evidence>
<organism evidence="1 2">
    <name type="scientific">Aquipuribacter hungaricus</name>
    <dbReference type="NCBI Taxonomy" id="545624"/>
    <lineage>
        <taxon>Bacteria</taxon>
        <taxon>Bacillati</taxon>
        <taxon>Actinomycetota</taxon>
        <taxon>Actinomycetes</taxon>
        <taxon>Micrococcales</taxon>
        <taxon>Intrasporangiaceae</taxon>
        <taxon>Aquipuribacter</taxon>
    </lineage>
</organism>
<protein>
    <recommendedName>
        <fullName evidence="3">Acyl-CoA dehydrogenase/oxidase C-terminal domain-containing protein</fullName>
    </recommendedName>
</protein>
<comment type="caution">
    <text evidence="1">The sequence shown here is derived from an EMBL/GenBank/DDBJ whole genome shotgun (WGS) entry which is preliminary data.</text>
</comment>
<reference evidence="2" key="1">
    <citation type="journal article" date="2019" name="Int. J. Syst. Evol. Microbiol.">
        <title>The Global Catalogue of Microorganisms (GCM) 10K type strain sequencing project: providing services to taxonomists for standard genome sequencing and annotation.</title>
        <authorList>
            <consortium name="The Broad Institute Genomics Platform"/>
            <consortium name="The Broad Institute Genome Sequencing Center for Infectious Disease"/>
            <person name="Wu L."/>
            <person name="Ma J."/>
        </authorList>
    </citation>
    <scope>NUCLEOTIDE SEQUENCE [LARGE SCALE GENOMIC DNA]</scope>
    <source>
        <strain evidence="2">NCAIM B.02333</strain>
    </source>
</reference>
<accession>A0ABV7WDX9</accession>